<gene>
    <name evidence="2" type="ORF">FRE64_07190</name>
</gene>
<organism evidence="2 3">
    <name type="scientific">Euhalothece natronophila Z-M001</name>
    <dbReference type="NCBI Taxonomy" id="522448"/>
    <lineage>
        <taxon>Bacteria</taxon>
        <taxon>Bacillati</taxon>
        <taxon>Cyanobacteriota</taxon>
        <taxon>Cyanophyceae</taxon>
        <taxon>Oscillatoriophycideae</taxon>
        <taxon>Chroococcales</taxon>
        <taxon>Halothecacae</taxon>
        <taxon>Halothece cluster</taxon>
        <taxon>Euhalothece</taxon>
    </lineage>
</organism>
<dbReference type="KEGG" id="enn:FRE64_07190"/>
<dbReference type="RefSeq" id="WP_146295338.1">
    <property type="nucleotide sequence ID" value="NZ_CP042326.1"/>
</dbReference>
<dbReference type="GO" id="GO:0016740">
    <property type="term" value="F:transferase activity"/>
    <property type="evidence" value="ECO:0007669"/>
    <property type="project" value="UniProtKB-KW"/>
</dbReference>
<dbReference type="Gene3D" id="3.10.490.10">
    <property type="entry name" value="Gamma-glutamyl cyclotransferase-like"/>
    <property type="match status" value="1"/>
</dbReference>
<dbReference type="InterPro" id="IPR013024">
    <property type="entry name" value="GGCT-like"/>
</dbReference>
<dbReference type="InterPro" id="IPR009288">
    <property type="entry name" value="AIG2-like_dom"/>
</dbReference>
<dbReference type="InterPro" id="IPR036568">
    <property type="entry name" value="GGCT-like_sf"/>
</dbReference>
<proteinExistence type="predicted"/>
<dbReference type="Proteomes" id="UP000318453">
    <property type="component" value="Chromosome"/>
</dbReference>
<keyword evidence="2" id="KW-0808">Transferase</keyword>
<protein>
    <submittedName>
        <fullName evidence="2">Gamma-glutamylcyclotransferase</fullName>
    </submittedName>
</protein>
<feature type="domain" description="Gamma-glutamylcyclotransferase AIG2-like" evidence="1">
    <location>
        <begin position="6"/>
        <end position="130"/>
    </location>
</feature>
<sequence length="134" mass="15197">MTPLRVFVYGTLKPGEANFKRYCEGKVSDITPAYTYGHLYALKVGYPGMTRGDTQVKGALLTLADDTVLSAIDDLEDYDPNRPPSENMYQREWITVYSLTDEPLGEAWGYRMDFQRIQQLGGMFLPSGNWGRQV</sequence>
<dbReference type="EMBL" id="CP042326">
    <property type="protein sequence ID" value="QDZ39741.1"/>
    <property type="molecule type" value="Genomic_DNA"/>
</dbReference>
<dbReference type="OrthoDB" id="8538589at2"/>
<evidence type="ECO:0000259" key="1">
    <source>
        <dbReference type="Pfam" id="PF06094"/>
    </source>
</evidence>
<name>A0A5B8NMH1_9CHRO</name>
<evidence type="ECO:0000313" key="2">
    <source>
        <dbReference type="EMBL" id="QDZ39741.1"/>
    </source>
</evidence>
<dbReference type="Pfam" id="PF06094">
    <property type="entry name" value="GGACT"/>
    <property type="match status" value="1"/>
</dbReference>
<dbReference type="SUPFAM" id="SSF110857">
    <property type="entry name" value="Gamma-glutamyl cyclotransferase-like"/>
    <property type="match status" value="1"/>
</dbReference>
<dbReference type="AlphaFoldDB" id="A0A5B8NMH1"/>
<dbReference type="CDD" id="cd06661">
    <property type="entry name" value="GGCT_like"/>
    <property type="match status" value="1"/>
</dbReference>
<accession>A0A5B8NMH1</accession>
<reference evidence="2" key="1">
    <citation type="submission" date="2019-08" db="EMBL/GenBank/DDBJ databases">
        <title>Carotenoids and Carotenoid Binding Proteins in the Halophilic Cyanobacterium Euhalothece sp. ZM00.</title>
        <authorList>
            <person name="Cho S.M."/>
            <person name="Song J.Y."/>
            <person name="Park Y.-I."/>
        </authorList>
    </citation>
    <scope>NUCLEOTIDE SEQUENCE [LARGE SCALE GENOMIC DNA]</scope>
    <source>
        <strain evidence="2">Z-M001</strain>
    </source>
</reference>
<evidence type="ECO:0000313" key="3">
    <source>
        <dbReference type="Proteomes" id="UP000318453"/>
    </source>
</evidence>
<keyword evidence="3" id="KW-1185">Reference proteome</keyword>